<feature type="region of interest" description="Disordered" evidence="1">
    <location>
        <begin position="657"/>
        <end position="711"/>
    </location>
</feature>
<feature type="compositionally biased region" description="Low complexity" evidence="1">
    <location>
        <begin position="300"/>
        <end position="311"/>
    </location>
</feature>
<reference evidence="2 3" key="1">
    <citation type="submission" date="2011-02" db="EMBL/GenBank/DDBJ databases">
        <title>The Genome Sequence of Sphaeroforma arctica JP610.</title>
        <authorList>
            <consortium name="The Broad Institute Genome Sequencing Platform"/>
            <person name="Russ C."/>
            <person name="Cuomo C."/>
            <person name="Young S.K."/>
            <person name="Zeng Q."/>
            <person name="Gargeya S."/>
            <person name="Alvarado L."/>
            <person name="Berlin A."/>
            <person name="Chapman S.B."/>
            <person name="Chen Z."/>
            <person name="Freedman E."/>
            <person name="Gellesch M."/>
            <person name="Goldberg J."/>
            <person name="Griggs A."/>
            <person name="Gujja S."/>
            <person name="Heilman E."/>
            <person name="Heiman D."/>
            <person name="Howarth C."/>
            <person name="Mehta T."/>
            <person name="Neiman D."/>
            <person name="Pearson M."/>
            <person name="Roberts A."/>
            <person name="Saif S."/>
            <person name="Shea T."/>
            <person name="Shenoy N."/>
            <person name="Sisk P."/>
            <person name="Stolte C."/>
            <person name="Sykes S."/>
            <person name="White J."/>
            <person name="Yandava C."/>
            <person name="Burger G."/>
            <person name="Gray M.W."/>
            <person name="Holland P.W.H."/>
            <person name="King N."/>
            <person name="Lang F.B.F."/>
            <person name="Roger A.J."/>
            <person name="Ruiz-Trillo I."/>
            <person name="Haas B."/>
            <person name="Nusbaum C."/>
            <person name="Birren B."/>
        </authorList>
    </citation>
    <scope>NUCLEOTIDE SEQUENCE [LARGE SCALE GENOMIC DNA]</scope>
    <source>
        <strain evidence="2 3">JP610</strain>
    </source>
</reference>
<keyword evidence="3" id="KW-1185">Reference proteome</keyword>
<evidence type="ECO:0000313" key="2">
    <source>
        <dbReference type="EMBL" id="KNC80321.1"/>
    </source>
</evidence>
<feature type="compositionally biased region" description="Polar residues" evidence="1">
    <location>
        <begin position="312"/>
        <end position="321"/>
    </location>
</feature>
<sequence>QPPVKPPTRKLATTAKLDAPVAVKPKKMTKAEEERLRQARRAEKHRIQKERIQQRLLHGNDTGVSRTHRVDGRPRKKPSYESDSDDSKPLLTGRSKAGHGHVKPGGKIGRSANSSAYMHARPPQATGGVKVPPKKKKRTITEESRDKRHRDADRDTEKDSERRRSKERAEVGSKEGSRERKRDKHITTLYDLIDALDYENEEKKVNFKHKRALIEEVVQRRNAAEKEILRLRDNPTAEMLAPTWPKCPACNKPAKAAKFVYCSDACLHQHGFAREWSAFMQRMSEARTKALETEEELSAEEGSPGEGSIAEQTSGNDQTVNDEGMIKQEPVRAISEETTVDPVSESNIGTQLASAVQQDTETGPPNTTNTPEASATTETTQYTSTSTSTSMDTDSTTQASQEQLTSGDGNKPNDALANPIHAATAASASTAQSGPDNGTQTSLNAQSSPSGLPIALGAGHGSPNKFATNGRQFATGGAEGAQYNPHGSSGSADFATANGQFATRSSQREHVPNNAPINSNSALYAHQNVTSASSAQGMIEPNGANFIPGNKVPYRPVNEVASVPPAYYGAPVQPGGGWSSPAQMYGGHIRPMSAAYMGSPTAVPTATPTPYGMYQQHVQGSSQPLRGIPYAGQATPQTGMVYPQHSPTRPVQYMSQMKGHAAQPNPQQQTGIPVLPHAQSRMTTPSGSVVNGPSGGEMGNHHLHQRPQPQP</sequence>
<name>A0A0L0FUT0_9EUKA</name>
<feature type="compositionally biased region" description="Polar residues" evidence="1">
    <location>
        <begin position="344"/>
        <end position="359"/>
    </location>
</feature>
<protein>
    <submittedName>
        <fullName evidence="2">Uncharacterized protein</fullName>
    </submittedName>
</protein>
<gene>
    <name evidence="2" type="ORF">SARC_07312</name>
</gene>
<feature type="region of interest" description="Disordered" evidence="1">
    <location>
        <begin position="1"/>
        <end position="182"/>
    </location>
</feature>
<evidence type="ECO:0000256" key="1">
    <source>
        <dbReference type="SAM" id="MobiDB-lite"/>
    </source>
</evidence>
<feature type="non-terminal residue" evidence="2">
    <location>
        <position position="1"/>
    </location>
</feature>
<dbReference type="GeneID" id="25907816"/>
<feature type="compositionally biased region" description="Polar residues" evidence="1">
    <location>
        <begin position="432"/>
        <end position="450"/>
    </location>
</feature>
<evidence type="ECO:0000313" key="3">
    <source>
        <dbReference type="Proteomes" id="UP000054560"/>
    </source>
</evidence>
<dbReference type="Proteomes" id="UP000054560">
    <property type="component" value="Unassembled WGS sequence"/>
</dbReference>
<feature type="compositionally biased region" description="Low complexity" evidence="1">
    <location>
        <begin position="422"/>
        <end position="431"/>
    </location>
</feature>
<dbReference type="EMBL" id="KQ242168">
    <property type="protein sequence ID" value="KNC80321.1"/>
    <property type="molecule type" value="Genomic_DNA"/>
</dbReference>
<proteinExistence type="predicted"/>
<feature type="compositionally biased region" description="Low complexity" evidence="1">
    <location>
        <begin position="360"/>
        <end position="401"/>
    </location>
</feature>
<feature type="compositionally biased region" description="Basic and acidic residues" evidence="1">
    <location>
        <begin position="139"/>
        <end position="180"/>
    </location>
</feature>
<accession>A0A0L0FUT0</accession>
<feature type="compositionally biased region" description="Basic and acidic residues" evidence="1">
    <location>
        <begin position="29"/>
        <end position="41"/>
    </location>
</feature>
<organism evidence="2 3">
    <name type="scientific">Sphaeroforma arctica JP610</name>
    <dbReference type="NCBI Taxonomy" id="667725"/>
    <lineage>
        <taxon>Eukaryota</taxon>
        <taxon>Ichthyosporea</taxon>
        <taxon>Ichthyophonida</taxon>
        <taxon>Sphaeroforma</taxon>
    </lineage>
</organism>
<feature type="compositionally biased region" description="Polar residues" evidence="1">
    <location>
        <begin position="485"/>
        <end position="495"/>
    </location>
</feature>
<dbReference type="RefSeq" id="XP_014154223.1">
    <property type="nucleotide sequence ID" value="XM_014298748.1"/>
</dbReference>
<dbReference type="AlphaFoldDB" id="A0A0L0FUT0"/>
<feature type="region of interest" description="Disordered" evidence="1">
    <location>
        <begin position="289"/>
        <end position="495"/>
    </location>
</feature>